<dbReference type="OrthoDB" id="244495at2759"/>
<name>A0A8I3A315_9AGAM</name>
<evidence type="ECO:0000313" key="3">
    <source>
        <dbReference type="Proteomes" id="UP000683000"/>
    </source>
</evidence>
<protein>
    <submittedName>
        <fullName evidence="2">Uncharacterized protein</fullName>
    </submittedName>
</protein>
<feature type="compositionally biased region" description="Low complexity" evidence="1">
    <location>
        <begin position="43"/>
        <end position="60"/>
    </location>
</feature>
<gene>
    <name evidence="2" type="ORF">JVT61DRAFT_12414</name>
</gene>
<proteinExistence type="predicted"/>
<accession>A0A8I3A315</accession>
<dbReference type="Proteomes" id="UP000683000">
    <property type="component" value="Unassembled WGS sequence"/>
</dbReference>
<feature type="region of interest" description="Disordered" evidence="1">
    <location>
        <begin position="1"/>
        <end position="28"/>
    </location>
</feature>
<organism evidence="2 3">
    <name type="scientific">Boletus reticuloceps</name>
    <dbReference type="NCBI Taxonomy" id="495285"/>
    <lineage>
        <taxon>Eukaryota</taxon>
        <taxon>Fungi</taxon>
        <taxon>Dikarya</taxon>
        <taxon>Basidiomycota</taxon>
        <taxon>Agaricomycotina</taxon>
        <taxon>Agaricomycetes</taxon>
        <taxon>Agaricomycetidae</taxon>
        <taxon>Boletales</taxon>
        <taxon>Boletineae</taxon>
        <taxon>Boletaceae</taxon>
        <taxon>Boletoideae</taxon>
        <taxon>Boletus</taxon>
    </lineage>
</organism>
<feature type="region of interest" description="Disordered" evidence="1">
    <location>
        <begin position="43"/>
        <end position="83"/>
    </location>
</feature>
<sequence length="109" mass="11458">MPPPTVNPFMTSSSMSPSPPKPTFPPTTSQSLCCLHHFPYHSQHPSPSYSLSISPASSASPPTPPGIKDHTAKIISASSSPGLATGRAEAMPLIHSKSKMFAFASPAMW</sequence>
<dbReference type="EMBL" id="JAGFBS010000056">
    <property type="protein sequence ID" value="KAG6370118.1"/>
    <property type="molecule type" value="Genomic_DNA"/>
</dbReference>
<keyword evidence="3" id="KW-1185">Reference proteome</keyword>
<evidence type="ECO:0000256" key="1">
    <source>
        <dbReference type="SAM" id="MobiDB-lite"/>
    </source>
</evidence>
<reference evidence="2" key="1">
    <citation type="submission" date="2021-03" db="EMBL/GenBank/DDBJ databases">
        <title>Evolutionary innovations through gain and loss of genes in the ectomycorrhizal Boletales.</title>
        <authorList>
            <person name="Wu G."/>
            <person name="Miyauchi S."/>
            <person name="Morin E."/>
            <person name="Yang Z.-L."/>
            <person name="Xu J."/>
            <person name="Martin F.M."/>
        </authorList>
    </citation>
    <scope>NUCLEOTIDE SEQUENCE</scope>
    <source>
        <strain evidence="2">BR01</strain>
    </source>
</reference>
<comment type="caution">
    <text evidence="2">The sequence shown here is derived from an EMBL/GenBank/DDBJ whole genome shotgun (WGS) entry which is preliminary data.</text>
</comment>
<evidence type="ECO:0000313" key="2">
    <source>
        <dbReference type="EMBL" id="KAG6370118.1"/>
    </source>
</evidence>
<dbReference type="AlphaFoldDB" id="A0A8I3A315"/>